<proteinExistence type="inferred from homology"/>
<gene>
    <name evidence="6" type="ORF">JOC54_003841</name>
</gene>
<evidence type="ECO:0000256" key="2">
    <source>
        <dbReference type="ARBA" id="ARBA00022448"/>
    </source>
</evidence>
<dbReference type="PROSITE" id="PS51257">
    <property type="entry name" value="PROKAR_LIPOPROTEIN"/>
    <property type="match status" value="1"/>
</dbReference>
<protein>
    <submittedName>
        <fullName evidence="6">Manganese/zinc/iron transport system substrate-binding protein</fullName>
    </submittedName>
</protein>
<sequence>MKNQTLKLGIVMIGATGIFAACNDNGGDSETSDTINVVATIAQIGEPLEQIGGDLVEVETIMGPGVDPHLYEATQQDIQLLQNADVIFYNGLNLEAQLSDVFENVDTNALAVGEAVDTGDRLEDEEEAGMDDPHIWFDVNLWTQALDSAVERLKEMAPEHAETFDENKEAYFAELDELHTYSVETLAQIPSEQRILVTAHDAFQYFGQMNDMEVVGLQGLSTEAEAGIADIQSTIDTIVEKNVPAVFVESSVNDSSIQAVIQGAQEAGLSVELGGTLFSDAMGEAGTDEGTYIGMYRHNVDTIHDALMQE</sequence>
<keyword evidence="3" id="KW-0479">Metal-binding</keyword>
<dbReference type="EMBL" id="JAFBCV010000015">
    <property type="protein sequence ID" value="MBM7840548.1"/>
    <property type="molecule type" value="Genomic_DNA"/>
</dbReference>
<comment type="caution">
    <text evidence="6">The sequence shown here is derived from an EMBL/GenBank/DDBJ whole genome shotgun (WGS) entry which is preliminary data.</text>
</comment>
<evidence type="ECO:0000313" key="7">
    <source>
        <dbReference type="Proteomes" id="UP001179280"/>
    </source>
</evidence>
<dbReference type="Gene3D" id="3.40.50.1980">
    <property type="entry name" value="Nitrogenase molybdenum iron protein domain"/>
    <property type="match status" value="2"/>
</dbReference>
<evidence type="ECO:0000256" key="5">
    <source>
        <dbReference type="RuleBase" id="RU003512"/>
    </source>
</evidence>
<evidence type="ECO:0000313" key="6">
    <source>
        <dbReference type="EMBL" id="MBM7840548.1"/>
    </source>
</evidence>
<dbReference type="PRINTS" id="PR00690">
    <property type="entry name" value="ADHESNFAMILY"/>
</dbReference>
<reference evidence="6" key="1">
    <citation type="submission" date="2021-01" db="EMBL/GenBank/DDBJ databases">
        <title>Genomic Encyclopedia of Type Strains, Phase IV (KMG-IV): sequencing the most valuable type-strain genomes for metagenomic binning, comparative biology and taxonomic classification.</title>
        <authorList>
            <person name="Goeker M."/>
        </authorList>
    </citation>
    <scope>NUCLEOTIDE SEQUENCE</scope>
    <source>
        <strain evidence="6">DSM 21943</strain>
    </source>
</reference>
<evidence type="ECO:0000256" key="3">
    <source>
        <dbReference type="ARBA" id="ARBA00022723"/>
    </source>
</evidence>
<dbReference type="InterPro" id="IPR006129">
    <property type="entry name" value="AdhesinB"/>
</dbReference>
<evidence type="ECO:0000256" key="1">
    <source>
        <dbReference type="ARBA" id="ARBA00004196"/>
    </source>
</evidence>
<dbReference type="SUPFAM" id="SSF53807">
    <property type="entry name" value="Helical backbone' metal receptor"/>
    <property type="match status" value="1"/>
</dbReference>
<dbReference type="RefSeq" id="WP_204468213.1">
    <property type="nucleotide sequence ID" value="NZ_JAFBCV010000015.1"/>
</dbReference>
<keyword evidence="2 5" id="KW-0813">Transport</keyword>
<keyword evidence="4" id="KW-0732">Signal</keyword>
<dbReference type="InterPro" id="IPR006127">
    <property type="entry name" value="ZnuA-like"/>
</dbReference>
<dbReference type="PANTHER" id="PTHR42953:SF1">
    <property type="entry name" value="METAL-BINDING PROTEIN HI_0362-RELATED"/>
    <property type="match status" value="1"/>
</dbReference>
<comment type="similarity">
    <text evidence="5">Belongs to the bacterial solute-binding protein 9 family.</text>
</comment>
<organism evidence="6 7">
    <name type="scientific">Shouchella xiaoxiensis</name>
    <dbReference type="NCBI Taxonomy" id="766895"/>
    <lineage>
        <taxon>Bacteria</taxon>
        <taxon>Bacillati</taxon>
        <taxon>Bacillota</taxon>
        <taxon>Bacilli</taxon>
        <taxon>Bacillales</taxon>
        <taxon>Bacillaceae</taxon>
        <taxon>Shouchella</taxon>
    </lineage>
</organism>
<dbReference type="PANTHER" id="PTHR42953">
    <property type="entry name" value="HIGH-AFFINITY ZINC UPTAKE SYSTEM PROTEIN ZNUA-RELATED"/>
    <property type="match status" value="1"/>
</dbReference>
<evidence type="ECO:0000256" key="4">
    <source>
        <dbReference type="ARBA" id="ARBA00022729"/>
    </source>
</evidence>
<dbReference type="InterPro" id="IPR050492">
    <property type="entry name" value="Bact_metal-bind_prot9"/>
</dbReference>
<comment type="subcellular location">
    <subcellularLocation>
        <location evidence="1">Cell envelope</location>
    </subcellularLocation>
</comment>
<dbReference type="PRINTS" id="PR00691">
    <property type="entry name" value="ADHESINB"/>
</dbReference>
<dbReference type="Proteomes" id="UP001179280">
    <property type="component" value="Unassembled WGS sequence"/>
</dbReference>
<dbReference type="InterPro" id="IPR006128">
    <property type="entry name" value="Lipoprotein_PsaA-like"/>
</dbReference>
<name>A0ABS2SYE0_9BACI</name>
<dbReference type="Pfam" id="PF01297">
    <property type="entry name" value="ZnuA"/>
    <property type="match status" value="1"/>
</dbReference>
<keyword evidence="7" id="KW-1185">Reference proteome</keyword>
<accession>A0ABS2SYE0</accession>